<dbReference type="CDD" id="cd17339">
    <property type="entry name" value="MFS_NIMT_CynX_like"/>
    <property type="match status" value="1"/>
</dbReference>
<dbReference type="GO" id="GO:0005886">
    <property type="term" value="C:plasma membrane"/>
    <property type="evidence" value="ECO:0007669"/>
    <property type="project" value="UniProtKB-SubCell"/>
</dbReference>
<gene>
    <name evidence="8" type="ORF">FDA94_15345</name>
</gene>
<feature type="domain" description="Major facilitator superfamily (MFS) profile" evidence="7">
    <location>
        <begin position="14"/>
        <end position="392"/>
    </location>
</feature>
<keyword evidence="3 6" id="KW-1133">Transmembrane helix</keyword>
<organism evidence="8 9">
    <name type="scientific">Herbidospora galbida</name>
    <dbReference type="NCBI Taxonomy" id="2575442"/>
    <lineage>
        <taxon>Bacteria</taxon>
        <taxon>Bacillati</taxon>
        <taxon>Actinomycetota</taxon>
        <taxon>Actinomycetes</taxon>
        <taxon>Streptosporangiales</taxon>
        <taxon>Streptosporangiaceae</taxon>
        <taxon>Herbidospora</taxon>
    </lineage>
</organism>
<dbReference type="EMBL" id="SZQA01000013">
    <property type="protein sequence ID" value="TKK87936.1"/>
    <property type="molecule type" value="Genomic_DNA"/>
</dbReference>
<comment type="caution">
    <text evidence="8">The sequence shown here is derived from an EMBL/GenBank/DDBJ whole genome shotgun (WGS) entry which is preliminary data.</text>
</comment>
<protein>
    <submittedName>
        <fullName evidence="8">MFS transporter</fullName>
    </submittedName>
</protein>
<evidence type="ECO:0000256" key="5">
    <source>
        <dbReference type="SAM" id="MobiDB-lite"/>
    </source>
</evidence>
<feature type="transmembrane region" description="Helical" evidence="6">
    <location>
        <begin position="108"/>
        <end position="130"/>
    </location>
</feature>
<evidence type="ECO:0000259" key="7">
    <source>
        <dbReference type="PROSITE" id="PS50850"/>
    </source>
</evidence>
<dbReference type="PANTHER" id="PTHR23523:SF2">
    <property type="entry name" value="2-NITROIMIDAZOLE TRANSPORTER"/>
    <property type="match status" value="1"/>
</dbReference>
<dbReference type="InterPro" id="IPR011701">
    <property type="entry name" value="MFS"/>
</dbReference>
<sequence length="472" mass="48849">MAAIAARRSRTGSIAWLVAVGIVLAALNLRTAVSSVGPVLDQVRDSLGMSAVTAGVLTTLPVLCFAAFGAVTPALSRRAGEHRLLVAALVLTGVGLLIRSMVDDAAVFLLASAVALAGGAIGNVLIPTLIKRHFPARPGPMTTLYSVGLAFGTMISAAATVPIQKAADGDWHVALGVWAALAAVAVIPWLALLRTEPERGSAAGIRPGDLLRNRLAWAMAGYFGSQSLIAYVIFGWFPQFLLDHGFTGEQTGTVMAIFAAVGIPTSLVVPALATRMRDQRPLILGFVAIYVIGFAGLMTGQAIVVWTLVLSLAMGSFPLALALLGLRTRTAEATAALSAFGQSAGYLIAGAGPLLVGLLYQVSGGWTLPFALLFVVVAAQAVTGWYVGADRVLDAVPDNDSHGPSRIDPGHLSQGRADRVVGSGRAGAAGGRPRSDRGPDPVPPTRPRLARPAGRHRSARRGPGGRLPDRCD</sequence>
<feature type="transmembrane region" description="Helical" evidence="6">
    <location>
        <begin position="214"/>
        <end position="234"/>
    </location>
</feature>
<name>A0A4U3MIW3_9ACTN</name>
<feature type="transmembrane region" description="Helical" evidence="6">
    <location>
        <begin position="336"/>
        <end position="360"/>
    </location>
</feature>
<evidence type="ECO:0000256" key="3">
    <source>
        <dbReference type="ARBA" id="ARBA00022989"/>
    </source>
</evidence>
<dbReference type="GO" id="GO:0022857">
    <property type="term" value="F:transmembrane transporter activity"/>
    <property type="evidence" value="ECO:0007669"/>
    <property type="project" value="InterPro"/>
</dbReference>
<dbReference type="PROSITE" id="PS50850">
    <property type="entry name" value="MFS"/>
    <property type="match status" value="1"/>
</dbReference>
<accession>A0A4U3MIW3</accession>
<proteinExistence type="predicted"/>
<dbReference type="InterPro" id="IPR052524">
    <property type="entry name" value="MFS_Cyanate_Porter"/>
</dbReference>
<evidence type="ECO:0000313" key="8">
    <source>
        <dbReference type="EMBL" id="TKK87936.1"/>
    </source>
</evidence>
<keyword evidence="4 6" id="KW-0472">Membrane</keyword>
<comment type="subcellular location">
    <subcellularLocation>
        <location evidence="1">Cell membrane</location>
        <topology evidence="1">Multi-pass membrane protein</topology>
    </subcellularLocation>
</comment>
<dbReference type="InterPro" id="IPR036259">
    <property type="entry name" value="MFS_trans_sf"/>
</dbReference>
<feature type="transmembrane region" description="Helical" evidence="6">
    <location>
        <begin position="49"/>
        <end position="72"/>
    </location>
</feature>
<dbReference type="AlphaFoldDB" id="A0A4U3MIW3"/>
<reference evidence="8 9" key="1">
    <citation type="submission" date="2019-04" db="EMBL/GenBank/DDBJ databases">
        <title>Herbidospora sp. NEAU-GS14.nov., a novel actinomycete isolated from soil.</title>
        <authorList>
            <person name="Han L."/>
        </authorList>
    </citation>
    <scope>NUCLEOTIDE SEQUENCE [LARGE SCALE GENOMIC DNA]</scope>
    <source>
        <strain evidence="8 9">NEAU-GS14</strain>
    </source>
</reference>
<feature type="transmembrane region" description="Helical" evidence="6">
    <location>
        <begin position="281"/>
        <end position="297"/>
    </location>
</feature>
<evidence type="ECO:0000256" key="2">
    <source>
        <dbReference type="ARBA" id="ARBA00022692"/>
    </source>
</evidence>
<evidence type="ECO:0000256" key="6">
    <source>
        <dbReference type="SAM" id="Phobius"/>
    </source>
</evidence>
<dbReference type="Proteomes" id="UP000308705">
    <property type="component" value="Unassembled WGS sequence"/>
</dbReference>
<dbReference type="PANTHER" id="PTHR23523">
    <property type="match status" value="1"/>
</dbReference>
<evidence type="ECO:0000256" key="4">
    <source>
        <dbReference type="ARBA" id="ARBA00023136"/>
    </source>
</evidence>
<dbReference type="Gene3D" id="1.20.1250.20">
    <property type="entry name" value="MFS general substrate transporter like domains"/>
    <property type="match status" value="2"/>
</dbReference>
<dbReference type="SUPFAM" id="SSF103473">
    <property type="entry name" value="MFS general substrate transporter"/>
    <property type="match status" value="1"/>
</dbReference>
<feature type="transmembrane region" description="Helical" evidence="6">
    <location>
        <begin position="84"/>
        <end position="102"/>
    </location>
</feature>
<feature type="region of interest" description="Disordered" evidence="5">
    <location>
        <begin position="398"/>
        <end position="472"/>
    </location>
</feature>
<keyword evidence="9" id="KW-1185">Reference proteome</keyword>
<dbReference type="OrthoDB" id="5317164at2"/>
<feature type="transmembrane region" description="Helical" evidence="6">
    <location>
        <begin position="175"/>
        <end position="193"/>
    </location>
</feature>
<evidence type="ECO:0000256" key="1">
    <source>
        <dbReference type="ARBA" id="ARBA00004651"/>
    </source>
</evidence>
<dbReference type="RefSeq" id="WP_137247733.1">
    <property type="nucleotide sequence ID" value="NZ_SZQA01000013.1"/>
</dbReference>
<dbReference type="Pfam" id="PF07690">
    <property type="entry name" value="MFS_1"/>
    <property type="match status" value="1"/>
</dbReference>
<feature type="transmembrane region" description="Helical" evidence="6">
    <location>
        <begin position="142"/>
        <end position="163"/>
    </location>
</feature>
<dbReference type="InterPro" id="IPR020846">
    <property type="entry name" value="MFS_dom"/>
</dbReference>
<feature type="transmembrane region" description="Helical" evidence="6">
    <location>
        <begin position="254"/>
        <end position="274"/>
    </location>
</feature>
<feature type="transmembrane region" description="Helical" evidence="6">
    <location>
        <begin position="366"/>
        <end position="387"/>
    </location>
</feature>
<feature type="transmembrane region" description="Helical" evidence="6">
    <location>
        <begin position="303"/>
        <end position="324"/>
    </location>
</feature>
<feature type="compositionally biased region" description="Basic and acidic residues" evidence="5">
    <location>
        <begin position="399"/>
        <end position="409"/>
    </location>
</feature>
<feature type="transmembrane region" description="Helical" evidence="6">
    <location>
        <begin position="12"/>
        <end position="29"/>
    </location>
</feature>
<keyword evidence="2 6" id="KW-0812">Transmembrane</keyword>
<evidence type="ECO:0000313" key="9">
    <source>
        <dbReference type="Proteomes" id="UP000308705"/>
    </source>
</evidence>